<dbReference type="PANTHER" id="PTHR42083">
    <property type="entry name" value="MARVEL DOMAIN-CONTAINING PROTEIN"/>
    <property type="match status" value="1"/>
</dbReference>
<dbReference type="EMBL" id="LYXU01000052">
    <property type="protein sequence ID" value="OBS17014.1"/>
    <property type="molecule type" value="Genomic_DNA"/>
</dbReference>
<evidence type="ECO:0000313" key="2">
    <source>
        <dbReference type="EMBL" id="OBS15136.1"/>
    </source>
</evidence>
<keyword evidence="1" id="KW-0472">Membrane</keyword>
<sequence>MQGKGILYPDDKKDIECLKHDLHIRGHHKFEPEGTPSSQKTPNASTYTANYAEKKRLTGLISHALLRILQCIFAVVVAILYGLDLHQATRHSIRAHPSWVYAEVVAGLSMISCIMQWIFMTAVWYWCFLDAFISVLWLAQFGVFASLYLGADDKEVLSPASPGRIQAAVWFNFVCVVLWFVATVYGAIGCCARFKKSRQKKKHAGSGLIVNGGQLASRSVGVE</sequence>
<organism evidence="2 4">
    <name type="scientific">Fusarium poae</name>
    <dbReference type="NCBI Taxonomy" id="36050"/>
    <lineage>
        <taxon>Eukaryota</taxon>
        <taxon>Fungi</taxon>
        <taxon>Dikarya</taxon>
        <taxon>Ascomycota</taxon>
        <taxon>Pezizomycotina</taxon>
        <taxon>Sordariomycetes</taxon>
        <taxon>Hypocreomycetidae</taxon>
        <taxon>Hypocreales</taxon>
        <taxon>Nectriaceae</taxon>
        <taxon>Fusarium</taxon>
    </lineage>
</organism>
<dbReference type="Proteomes" id="UP000091967">
    <property type="component" value="Unassembled WGS sequence"/>
</dbReference>
<proteinExistence type="predicted"/>
<dbReference type="EMBL" id="LYXU01000173">
    <property type="protein sequence ID" value="OBS15136.1"/>
    <property type="molecule type" value="Genomic_DNA"/>
</dbReference>
<feature type="transmembrane region" description="Helical" evidence="1">
    <location>
        <begin position="64"/>
        <end position="83"/>
    </location>
</feature>
<name>A0A1B8A3T2_FUSPO</name>
<evidence type="ECO:0008006" key="5">
    <source>
        <dbReference type="Google" id="ProtNLM"/>
    </source>
</evidence>
<feature type="transmembrane region" description="Helical" evidence="1">
    <location>
        <begin position="98"/>
        <end position="119"/>
    </location>
</feature>
<evidence type="ECO:0000256" key="1">
    <source>
        <dbReference type="SAM" id="Phobius"/>
    </source>
</evidence>
<feature type="transmembrane region" description="Helical" evidence="1">
    <location>
        <begin position="126"/>
        <end position="149"/>
    </location>
</feature>
<feature type="transmembrane region" description="Helical" evidence="1">
    <location>
        <begin position="169"/>
        <end position="192"/>
    </location>
</feature>
<dbReference type="AlphaFoldDB" id="A0A1B8A3T2"/>
<reference evidence="2 4" key="1">
    <citation type="submission" date="2016-06" db="EMBL/GenBank/DDBJ databases">
        <title>Living apart together: crosstalk between the core and supernumerary genomes in a fungal plant pathogen.</title>
        <authorList>
            <person name="Vanheule A."/>
            <person name="Audenaert K."/>
            <person name="Warris S."/>
            <person name="Van De Geest H."/>
            <person name="Schijlen E."/>
            <person name="Hofte M."/>
            <person name="De Saeger S."/>
            <person name="Haesaert G."/>
            <person name="Waalwijk C."/>
            <person name="Van Der Lee T."/>
        </authorList>
    </citation>
    <scope>NUCLEOTIDE SEQUENCE [LARGE SCALE GENOMIC DNA]</scope>
    <source>
        <strain evidence="2 4">2516</strain>
    </source>
</reference>
<comment type="caution">
    <text evidence="2">The sequence shown here is derived from an EMBL/GenBank/DDBJ whole genome shotgun (WGS) entry which is preliminary data.</text>
</comment>
<accession>A0A1B8A3T2</accession>
<protein>
    <recommendedName>
        <fullName evidence="5">MARVEL domain-containing protein</fullName>
    </recommendedName>
</protein>
<evidence type="ECO:0000313" key="3">
    <source>
        <dbReference type="EMBL" id="OBS17014.1"/>
    </source>
</evidence>
<gene>
    <name evidence="3" type="ORF">FPOA_12471</name>
    <name evidence="2" type="ORF">FPOA_13967</name>
</gene>
<evidence type="ECO:0000313" key="4">
    <source>
        <dbReference type="Proteomes" id="UP000091967"/>
    </source>
</evidence>
<dbReference type="PANTHER" id="PTHR42083:SF1">
    <property type="entry name" value="MARVEL DOMAIN-CONTAINING PROTEIN"/>
    <property type="match status" value="1"/>
</dbReference>
<keyword evidence="1" id="KW-0812">Transmembrane</keyword>
<keyword evidence="4" id="KW-1185">Reference proteome</keyword>
<keyword evidence="1" id="KW-1133">Transmembrane helix</keyword>
<dbReference type="OrthoDB" id="5363290at2759"/>